<feature type="binding site" evidence="6">
    <location>
        <begin position="124"/>
        <end position="125"/>
    </location>
    <ligand>
        <name>S-adenosyl-L-methionine</name>
        <dbReference type="ChEBI" id="CHEBI:59789"/>
    </ligand>
</feature>
<keyword evidence="1 6" id="KW-0963">Cytoplasm</keyword>
<dbReference type="Proteomes" id="UP001431963">
    <property type="component" value="Unassembled WGS sequence"/>
</dbReference>
<dbReference type="InterPro" id="IPR029063">
    <property type="entry name" value="SAM-dependent_MTases_sf"/>
</dbReference>
<dbReference type="GO" id="GO:0032259">
    <property type="term" value="P:methylation"/>
    <property type="evidence" value="ECO:0007669"/>
    <property type="project" value="UniProtKB-KW"/>
</dbReference>
<keyword evidence="4 6" id="KW-0808">Transferase</keyword>
<feature type="binding site" evidence="6">
    <location>
        <position position="138"/>
    </location>
    <ligand>
        <name>S-adenosyl-L-methionine</name>
        <dbReference type="ChEBI" id="CHEBI:59789"/>
    </ligand>
</feature>
<comment type="caution">
    <text evidence="7">The sequence shown here is derived from an EMBL/GenBank/DDBJ whole genome shotgun (WGS) entry which is preliminary data.</text>
</comment>
<comment type="catalytic activity">
    <reaction evidence="6">
        <text>guanosine(527) in 16S rRNA + S-adenosyl-L-methionine = N(7)-methylguanosine(527) in 16S rRNA + S-adenosyl-L-homocysteine</text>
        <dbReference type="Rhea" id="RHEA:42732"/>
        <dbReference type="Rhea" id="RHEA-COMP:10209"/>
        <dbReference type="Rhea" id="RHEA-COMP:10210"/>
        <dbReference type="ChEBI" id="CHEBI:57856"/>
        <dbReference type="ChEBI" id="CHEBI:59789"/>
        <dbReference type="ChEBI" id="CHEBI:74269"/>
        <dbReference type="ChEBI" id="CHEBI:74480"/>
        <dbReference type="EC" id="2.1.1.170"/>
    </reaction>
</comment>
<comment type="subcellular location">
    <subcellularLocation>
        <location evidence="6">Cytoplasm</location>
    </subcellularLocation>
</comment>
<feature type="binding site" evidence="6">
    <location>
        <position position="75"/>
    </location>
    <ligand>
        <name>S-adenosyl-L-methionine</name>
        <dbReference type="ChEBI" id="CHEBI:59789"/>
    </ligand>
</feature>
<dbReference type="GO" id="GO:0008168">
    <property type="term" value="F:methyltransferase activity"/>
    <property type="evidence" value="ECO:0007669"/>
    <property type="project" value="UniProtKB-KW"/>
</dbReference>
<dbReference type="EC" id="2.1.1.170" evidence="6"/>
<dbReference type="PIRSF" id="PIRSF003078">
    <property type="entry name" value="GidB"/>
    <property type="match status" value="1"/>
</dbReference>
<keyword evidence="2 6" id="KW-0698">rRNA processing</keyword>
<keyword evidence="5 6" id="KW-0949">S-adenosyl-L-methionine</keyword>
<keyword evidence="3 6" id="KW-0489">Methyltransferase</keyword>
<evidence type="ECO:0000313" key="8">
    <source>
        <dbReference type="Proteomes" id="UP001431963"/>
    </source>
</evidence>
<dbReference type="RefSeq" id="WP_335424180.1">
    <property type="nucleotide sequence ID" value="NZ_JBALHR010000009.1"/>
</dbReference>
<evidence type="ECO:0000256" key="5">
    <source>
        <dbReference type="ARBA" id="ARBA00022691"/>
    </source>
</evidence>
<evidence type="ECO:0000256" key="1">
    <source>
        <dbReference type="ARBA" id="ARBA00022490"/>
    </source>
</evidence>
<keyword evidence="8" id="KW-1185">Reference proteome</keyword>
<protein>
    <recommendedName>
        <fullName evidence="6">Ribosomal RNA small subunit methyltransferase G</fullName>
        <ecNumber evidence="6">2.1.1.170</ecNumber>
    </recommendedName>
    <alternativeName>
        <fullName evidence="6">16S rRNA 7-methylguanosine methyltransferase</fullName>
        <shortName evidence="6">16S rRNA m7G methyltransferase</shortName>
    </alternativeName>
</protein>
<evidence type="ECO:0000313" key="7">
    <source>
        <dbReference type="EMBL" id="MEH7829288.1"/>
    </source>
</evidence>
<feature type="binding site" evidence="6">
    <location>
        <position position="70"/>
    </location>
    <ligand>
        <name>S-adenosyl-L-methionine</name>
        <dbReference type="ChEBI" id="CHEBI:59789"/>
    </ligand>
</feature>
<dbReference type="SUPFAM" id="SSF53335">
    <property type="entry name" value="S-adenosyl-L-methionine-dependent methyltransferases"/>
    <property type="match status" value="1"/>
</dbReference>
<proteinExistence type="inferred from homology"/>
<dbReference type="Pfam" id="PF02527">
    <property type="entry name" value="GidB"/>
    <property type="match status" value="1"/>
</dbReference>
<comment type="caution">
    <text evidence="6">Lacks conserved residue(s) required for the propagation of feature annotation.</text>
</comment>
<organism evidence="7 8">
    <name type="scientific">Gemmobacter denitrificans</name>
    <dbReference type="NCBI Taxonomy" id="3123040"/>
    <lineage>
        <taxon>Bacteria</taxon>
        <taxon>Pseudomonadati</taxon>
        <taxon>Pseudomonadota</taxon>
        <taxon>Alphaproteobacteria</taxon>
        <taxon>Rhodobacterales</taxon>
        <taxon>Paracoccaceae</taxon>
        <taxon>Gemmobacter</taxon>
    </lineage>
</organism>
<dbReference type="PANTHER" id="PTHR31760:SF0">
    <property type="entry name" value="S-ADENOSYL-L-METHIONINE-DEPENDENT METHYLTRANSFERASES SUPERFAMILY PROTEIN"/>
    <property type="match status" value="1"/>
</dbReference>
<dbReference type="HAMAP" id="MF_00074">
    <property type="entry name" value="16SrRNA_methyltr_G"/>
    <property type="match status" value="1"/>
</dbReference>
<dbReference type="InterPro" id="IPR003682">
    <property type="entry name" value="rRNA_ssu_MeTfrase_G"/>
</dbReference>
<evidence type="ECO:0000256" key="4">
    <source>
        <dbReference type="ARBA" id="ARBA00022679"/>
    </source>
</evidence>
<evidence type="ECO:0000256" key="2">
    <source>
        <dbReference type="ARBA" id="ARBA00022552"/>
    </source>
</evidence>
<accession>A0ABU8BX67</accession>
<dbReference type="NCBIfam" id="TIGR00138">
    <property type="entry name" value="rsmG_gidB"/>
    <property type="match status" value="1"/>
</dbReference>
<dbReference type="EMBL" id="JBALHR010000009">
    <property type="protein sequence ID" value="MEH7829288.1"/>
    <property type="molecule type" value="Genomic_DNA"/>
</dbReference>
<reference evidence="7" key="1">
    <citation type="submission" date="2024-02" db="EMBL/GenBank/DDBJ databases">
        <title>Genome sequences of strain Gemmobacter sp. JM10B15.</title>
        <authorList>
            <person name="Zhang M."/>
        </authorList>
    </citation>
    <scope>NUCLEOTIDE SEQUENCE</scope>
    <source>
        <strain evidence="7">JM10B15</strain>
    </source>
</reference>
<gene>
    <name evidence="6 7" type="primary">rsmG</name>
    <name evidence="7" type="ORF">V6590_14125</name>
</gene>
<evidence type="ECO:0000256" key="6">
    <source>
        <dbReference type="HAMAP-Rule" id="MF_00074"/>
    </source>
</evidence>
<dbReference type="PANTHER" id="PTHR31760">
    <property type="entry name" value="S-ADENOSYL-L-METHIONINE-DEPENDENT METHYLTRANSFERASES SUPERFAMILY PROTEIN"/>
    <property type="match status" value="1"/>
</dbReference>
<comment type="function">
    <text evidence="6">Specifically methylates the N7 position of guanine in position 527 of 16S rRNA.</text>
</comment>
<evidence type="ECO:0000256" key="3">
    <source>
        <dbReference type="ARBA" id="ARBA00022603"/>
    </source>
</evidence>
<name>A0ABU8BX67_9RHOB</name>
<sequence length="205" mass="22196">MSGSSLLPFMDVSRETTATLDAFVALLIKWSPAINLVSRSTLSEVWPRHIVDSAQLATELPMAGHWLDLGSGGGLPGIVLAIIAQEKAPEVRFTLVESDQRKATFLRQSIIQLKLAAKVECSRIESLLPQNADVISARALAPLAQLCAFAHRHLKPDGIALFPKGEAAEAEITLAKEAWAFDLQAVPSMTNTGSQILKLKNIRHV</sequence>
<dbReference type="Gene3D" id="3.40.50.150">
    <property type="entry name" value="Vaccinia Virus protein VP39"/>
    <property type="match status" value="1"/>
</dbReference>
<dbReference type="CDD" id="cd02440">
    <property type="entry name" value="AdoMet_MTases"/>
    <property type="match status" value="1"/>
</dbReference>
<comment type="similarity">
    <text evidence="6">Belongs to the methyltransferase superfamily. RNA methyltransferase RsmG family.</text>
</comment>